<sequence>MGLLIMPQPRNCTSRLGMEKADFVY</sequence>
<evidence type="ECO:0000313" key="1">
    <source>
        <dbReference type="EMBL" id="MBX41050.1"/>
    </source>
</evidence>
<protein>
    <submittedName>
        <fullName evidence="1">Uncharacterized protein</fullName>
    </submittedName>
</protein>
<dbReference type="EMBL" id="GGEC01060566">
    <property type="protein sequence ID" value="MBX41050.1"/>
    <property type="molecule type" value="Transcribed_RNA"/>
</dbReference>
<name>A0A2P2NF69_RHIMU</name>
<dbReference type="AlphaFoldDB" id="A0A2P2NF69"/>
<accession>A0A2P2NF69</accession>
<organism evidence="1">
    <name type="scientific">Rhizophora mucronata</name>
    <name type="common">Asiatic mangrove</name>
    <dbReference type="NCBI Taxonomy" id="61149"/>
    <lineage>
        <taxon>Eukaryota</taxon>
        <taxon>Viridiplantae</taxon>
        <taxon>Streptophyta</taxon>
        <taxon>Embryophyta</taxon>
        <taxon>Tracheophyta</taxon>
        <taxon>Spermatophyta</taxon>
        <taxon>Magnoliopsida</taxon>
        <taxon>eudicotyledons</taxon>
        <taxon>Gunneridae</taxon>
        <taxon>Pentapetalae</taxon>
        <taxon>rosids</taxon>
        <taxon>fabids</taxon>
        <taxon>Malpighiales</taxon>
        <taxon>Rhizophoraceae</taxon>
        <taxon>Rhizophora</taxon>
    </lineage>
</organism>
<reference evidence="1" key="1">
    <citation type="submission" date="2018-02" db="EMBL/GenBank/DDBJ databases">
        <title>Rhizophora mucronata_Transcriptome.</title>
        <authorList>
            <person name="Meera S.P."/>
            <person name="Sreeshan A."/>
            <person name="Augustine A."/>
        </authorList>
    </citation>
    <scope>NUCLEOTIDE SEQUENCE</scope>
    <source>
        <tissue evidence="1">Leaf</tissue>
    </source>
</reference>
<proteinExistence type="predicted"/>